<evidence type="ECO:0000313" key="2">
    <source>
        <dbReference type="Proteomes" id="UP000824001"/>
    </source>
</evidence>
<dbReference type="Proteomes" id="UP000824001">
    <property type="component" value="Unassembled WGS sequence"/>
</dbReference>
<organism evidence="1 2">
    <name type="scientific">Candidatus Scatomorpha merdipullorum</name>
    <dbReference type="NCBI Taxonomy" id="2840927"/>
    <lineage>
        <taxon>Bacteria</taxon>
        <taxon>Bacillati</taxon>
        <taxon>Bacillota</taxon>
        <taxon>Clostridia</taxon>
        <taxon>Eubacteriales</taxon>
        <taxon>Candidatus Scatomorpha</taxon>
    </lineage>
</organism>
<gene>
    <name evidence="1" type="ORF">IAC18_07315</name>
</gene>
<proteinExistence type="predicted"/>
<dbReference type="Gene3D" id="3.40.50.300">
    <property type="entry name" value="P-loop containing nucleotide triphosphate hydrolases"/>
    <property type="match status" value="1"/>
</dbReference>
<accession>A0A9D1JVZ4</accession>
<comment type="caution">
    <text evidence="1">The sequence shown here is derived from an EMBL/GenBank/DDBJ whole genome shotgun (WGS) entry which is preliminary data.</text>
</comment>
<reference evidence="1" key="2">
    <citation type="journal article" date="2021" name="PeerJ">
        <title>Extensive microbial diversity within the chicken gut microbiome revealed by metagenomics and culture.</title>
        <authorList>
            <person name="Gilroy R."/>
            <person name="Ravi A."/>
            <person name="Getino M."/>
            <person name="Pursley I."/>
            <person name="Horton D.L."/>
            <person name="Alikhan N.F."/>
            <person name="Baker D."/>
            <person name="Gharbi K."/>
            <person name="Hall N."/>
            <person name="Watson M."/>
            <person name="Adriaenssens E.M."/>
            <person name="Foster-Nyarko E."/>
            <person name="Jarju S."/>
            <person name="Secka A."/>
            <person name="Antonio M."/>
            <person name="Oren A."/>
            <person name="Chaudhuri R.R."/>
            <person name="La Ragione R."/>
            <person name="Hildebrand F."/>
            <person name="Pallen M.J."/>
        </authorList>
    </citation>
    <scope>NUCLEOTIDE SEQUENCE</scope>
    <source>
        <strain evidence="1">ChiHjej10B9-9673</strain>
    </source>
</reference>
<name>A0A9D1JVZ4_9FIRM</name>
<dbReference type="EMBL" id="DVJK01000207">
    <property type="protein sequence ID" value="HIS67358.1"/>
    <property type="molecule type" value="Genomic_DNA"/>
</dbReference>
<protein>
    <submittedName>
        <fullName evidence="1">Uncharacterized protein</fullName>
    </submittedName>
</protein>
<dbReference type="SUPFAM" id="SSF52540">
    <property type="entry name" value="P-loop containing nucleoside triphosphate hydrolases"/>
    <property type="match status" value="1"/>
</dbReference>
<sequence length="170" mass="18377">MALNKSAVTVRFLGGSGAGQSGLLDRLAYIAARGGVGGAVPGGCVFRMKGLELRLLETHFDDFKRGEAPQADLWFLVVGLDEGPFELYEELPALGLERVEGVFLNKCDIIDEDELIDLVRLDTRSVLEENGLLSPDTVFITGSVAFAAQVQRRAGIEALEQLLKAIVARM</sequence>
<dbReference type="AlphaFoldDB" id="A0A9D1JVZ4"/>
<evidence type="ECO:0000313" key="1">
    <source>
        <dbReference type="EMBL" id="HIS67358.1"/>
    </source>
</evidence>
<reference evidence="1" key="1">
    <citation type="submission" date="2020-10" db="EMBL/GenBank/DDBJ databases">
        <authorList>
            <person name="Gilroy R."/>
        </authorList>
    </citation>
    <scope>NUCLEOTIDE SEQUENCE</scope>
    <source>
        <strain evidence="1">ChiHjej10B9-9673</strain>
    </source>
</reference>
<dbReference type="InterPro" id="IPR027417">
    <property type="entry name" value="P-loop_NTPase"/>
</dbReference>